<dbReference type="AlphaFoldDB" id="A0A4R8UD84"/>
<organism evidence="2 3">
    <name type="scientific">Cryobacterium tagatosivorans</name>
    <dbReference type="NCBI Taxonomy" id="1259199"/>
    <lineage>
        <taxon>Bacteria</taxon>
        <taxon>Bacillati</taxon>
        <taxon>Actinomycetota</taxon>
        <taxon>Actinomycetes</taxon>
        <taxon>Micrococcales</taxon>
        <taxon>Microbacteriaceae</taxon>
        <taxon>Cryobacterium</taxon>
    </lineage>
</organism>
<evidence type="ECO:0000256" key="1">
    <source>
        <dbReference type="SAM" id="Phobius"/>
    </source>
</evidence>
<feature type="transmembrane region" description="Helical" evidence="1">
    <location>
        <begin position="20"/>
        <end position="39"/>
    </location>
</feature>
<evidence type="ECO:0000313" key="3">
    <source>
        <dbReference type="Proteomes" id="UP000297866"/>
    </source>
</evidence>
<keyword evidence="3" id="KW-1185">Reference proteome</keyword>
<dbReference type="Proteomes" id="UP000297866">
    <property type="component" value="Unassembled WGS sequence"/>
</dbReference>
<accession>A0A4R8UD84</accession>
<name>A0A4R8UD84_9MICO</name>
<proteinExistence type="predicted"/>
<sequence>MDYFAIGLGIVPENFKSPPAPIMIVAGLAYLIGGGLILIAHRRLMLAGAVANALVLLLFVVSAFMGNATIDALSLSGKAAQVVLGALLVWFVKQMGKGRGGV</sequence>
<keyword evidence="1" id="KW-1133">Transmembrane helix</keyword>
<dbReference type="EMBL" id="SOEZ01000051">
    <property type="protein sequence ID" value="TFB50240.1"/>
    <property type="molecule type" value="Genomic_DNA"/>
</dbReference>
<comment type="caution">
    <text evidence="2">The sequence shown here is derived from an EMBL/GenBank/DDBJ whole genome shotgun (WGS) entry which is preliminary data.</text>
</comment>
<protein>
    <submittedName>
        <fullName evidence="2">Uncharacterized protein</fullName>
    </submittedName>
</protein>
<keyword evidence="1" id="KW-0472">Membrane</keyword>
<evidence type="ECO:0000313" key="2">
    <source>
        <dbReference type="EMBL" id="TFB50240.1"/>
    </source>
</evidence>
<feature type="transmembrane region" description="Helical" evidence="1">
    <location>
        <begin position="46"/>
        <end position="66"/>
    </location>
</feature>
<dbReference type="RefSeq" id="WP_134490664.1">
    <property type="nucleotide sequence ID" value="NZ_SOEZ01000051.1"/>
</dbReference>
<dbReference type="OrthoDB" id="9982617at2"/>
<keyword evidence="1" id="KW-0812">Transmembrane</keyword>
<gene>
    <name evidence="2" type="ORF">E3O23_10120</name>
</gene>
<feature type="transmembrane region" description="Helical" evidence="1">
    <location>
        <begin position="72"/>
        <end position="92"/>
    </location>
</feature>
<reference evidence="2 3" key="1">
    <citation type="submission" date="2019-03" db="EMBL/GenBank/DDBJ databases">
        <title>Genomics of glacier-inhabiting Cryobacterium strains.</title>
        <authorList>
            <person name="Liu Q."/>
            <person name="Xin Y.-H."/>
        </authorList>
    </citation>
    <scope>NUCLEOTIDE SEQUENCE [LARGE SCALE GENOMIC DNA]</scope>
    <source>
        <strain evidence="2 3">Sr47</strain>
    </source>
</reference>